<evidence type="ECO:0000256" key="4">
    <source>
        <dbReference type="ARBA" id="ARBA00016461"/>
    </source>
</evidence>
<evidence type="ECO:0000256" key="12">
    <source>
        <dbReference type="RuleBase" id="RU363101"/>
    </source>
</evidence>
<organism evidence="13 14">
    <name type="scientific">Lichenifustis flavocetrariae</name>
    <dbReference type="NCBI Taxonomy" id="2949735"/>
    <lineage>
        <taxon>Bacteria</taxon>
        <taxon>Pseudomonadati</taxon>
        <taxon>Pseudomonadota</taxon>
        <taxon>Alphaproteobacteria</taxon>
        <taxon>Hyphomicrobiales</taxon>
        <taxon>Lichenihabitantaceae</taxon>
        <taxon>Lichenifustis</taxon>
    </lineage>
</organism>
<evidence type="ECO:0000313" key="13">
    <source>
        <dbReference type="EMBL" id="MCW6509610.1"/>
    </source>
</evidence>
<dbReference type="AlphaFoldDB" id="A0AA41Z3D7"/>
<evidence type="ECO:0000313" key="14">
    <source>
        <dbReference type="Proteomes" id="UP001165667"/>
    </source>
</evidence>
<keyword evidence="7 12" id="KW-0997">Cell inner membrane</keyword>
<feature type="transmembrane region" description="Helical" evidence="12">
    <location>
        <begin position="6"/>
        <end position="29"/>
    </location>
</feature>
<dbReference type="RefSeq" id="WP_282585979.1">
    <property type="nucleotide sequence ID" value="NZ_JAMOIM010000010.1"/>
</dbReference>
<sequence length="47" mass="5178">MAVPHIGFILAAYALTLLVLGGTILALVYDQRTQKKLLARLSRNEQP</sequence>
<gene>
    <name evidence="13" type="primary">ccmD</name>
    <name evidence="13" type="ORF">M8523_16440</name>
</gene>
<dbReference type="NCBIfam" id="TIGR03141">
    <property type="entry name" value="cytochro_ccmD"/>
    <property type="match status" value="1"/>
</dbReference>
<dbReference type="EMBL" id="JAMOIM010000010">
    <property type="protein sequence ID" value="MCW6509610.1"/>
    <property type="molecule type" value="Genomic_DNA"/>
</dbReference>
<evidence type="ECO:0000256" key="10">
    <source>
        <dbReference type="ARBA" id="ARBA00022989"/>
    </source>
</evidence>
<protein>
    <recommendedName>
        <fullName evidence="4 12">Heme exporter protein D</fullName>
    </recommendedName>
</protein>
<evidence type="ECO:0000256" key="3">
    <source>
        <dbReference type="ARBA" id="ARBA00008741"/>
    </source>
</evidence>
<dbReference type="GO" id="GO:0005886">
    <property type="term" value="C:plasma membrane"/>
    <property type="evidence" value="ECO:0007669"/>
    <property type="project" value="UniProtKB-SubCell"/>
</dbReference>
<evidence type="ECO:0000256" key="8">
    <source>
        <dbReference type="ARBA" id="ARBA00022692"/>
    </source>
</evidence>
<accession>A0AA41Z3D7</accession>
<dbReference type="GO" id="GO:0017004">
    <property type="term" value="P:cytochrome complex assembly"/>
    <property type="evidence" value="ECO:0007669"/>
    <property type="project" value="UniProtKB-KW"/>
</dbReference>
<evidence type="ECO:0000256" key="9">
    <source>
        <dbReference type="ARBA" id="ARBA00022748"/>
    </source>
</evidence>
<evidence type="ECO:0000256" key="11">
    <source>
        <dbReference type="ARBA" id="ARBA00023136"/>
    </source>
</evidence>
<comment type="caution">
    <text evidence="13">The sequence shown here is derived from an EMBL/GenBank/DDBJ whole genome shotgun (WGS) entry which is preliminary data.</text>
</comment>
<comment type="similarity">
    <text evidence="3 12">Belongs to the CcmD/CycX/HelD family.</text>
</comment>
<name>A0AA41Z3D7_9HYPH</name>
<keyword evidence="8 12" id="KW-0812">Transmembrane</keyword>
<keyword evidence="5 12" id="KW-0813">Transport</keyword>
<evidence type="ECO:0000256" key="6">
    <source>
        <dbReference type="ARBA" id="ARBA00022475"/>
    </source>
</evidence>
<evidence type="ECO:0000256" key="5">
    <source>
        <dbReference type="ARBA" id="ARBA00022448"/>
    </source>
</evidence>
<keyword evidence="9 12" id="KW-0201">Cytochrome c-type biogenesis</keyword>
<evidence type="ECO:0000256" key="1">
    <source>
        <dbReference type="ARBA" id="ARBA00002442"/>
    </source>
</evidence>
<evidence type="ECO:0000256" key="2">
    <source>
        <dbReference type="ARBA" id="ARBA00004377"/>
    </source>
</evidence>
<reference evidence="13" key="1">
    <citation type="submission" date="2022-05" db="EMBL/GenBank/DDBJ databases">
        <authorList>
            <person name="Pankratov T."/>
        </authorList>
    </citation>
    <scope>NUCLEOTIDE SEQUENCE</scope>
    <source>
        <strain evidence="13">BP6-180914</strain>
    </source>
</reference>
<evidence type="ECO:0000256" key="7">
    <source>
        <dbReference type="ARBA" id="ARBA00022519"/>
    </source>
</evidence>
<comment type="function">
    <text evidence="1 12">Required for the export of heme to the periplasm for the biogenesis of c-type cytochromes.</text>
</comment>
<dbReference type="InterPro" id="IPR007078">
    <property type="entry name" value="Haem_export_protD_CcmD"/>
</dbReference>
<dbReference type="GO" id="GO:0015886">
    <property type="term" value="P:heme transport"/>
    <property type="evidence" value="ECO:0007669"/>
    <property type="project" value="InterPro"/>
</dbReference>
<dbReference type="Pfam" id="PF04995">
    <property type="entry name" value="CcmD"/>
    <property type="match status" value="1"/>
</dbReference>
<dbReference type="Proteomes" id="UP001165667">
    <property type="component" value="Unassembled WGS sequence"/>
</dbReference>
<keyword evidence="10 12" id="KW-1133">Transmembrane helix</keyword>
<proteinExistence type="inferred from homology"/>
<keyword evidence="11 12" id="KW-0472">Membrane</keyword>
<keyword evidence="14" id="KW-1185">Reference proteome</keyword>
<keyword evidence="6 12" id="KW-1003">Cell membrane</keyword>
<comment type="subcellular location">
    <subcellularLocation>
        <location evidence="2 12">Cell inner membrane</location>
        <topology evidence="2 12">Single-pass membrane protein</topology>
    </subcellularLocation>
</comment>